<protein>
    <submittedName>
        <fullName evidence="2">Uncharacterized protein</fullName>
    </submittedName>
</protein>
<organism evidence="2 3">
    <name type="scientific">Pleurodeles waltl</name>
    <name type="common">Iberian ribbed newt</name>
    <dbReference type="NCBI Taxonomy" id="8319"/>
    <lineage>
        <taxon>Eukaryota</taxon>
        <taxon>Metazoa</taxon>
        <taxon>Chordata</taxon>
        <taxon>Craniata</taxon>
        <taxon>Vertebrata</taxon>
        <taxon>Euteleostomi</taxon>
        <taxon>Amphibia</taxon>
        <taxon>Batrachia</taxon>
        <taxon>Caudata</taxon>
        <taxon>Salamandroidea</taxon>
        <taxon>Salamandridae</taxon>
        <taxon>Pleurodelinae</taxon>
        <taxon>Pleurodeles</taxon>
    </lineage>
</organism>
<dbReference type="AlphaFoldDB" id="A0AAV7R1K7"/>
<evidence type="ECO:0000256" key="1">
    <source>
        <dbReference type="SAM" id="MobiDB-lite"/>
    </source>
</evidence>
<reference evidence="2" key="1">
    <citation type="journal article" date="2022" name="bioRxiv">
        <title>Sequencing and chromosome-scale assembly of the giantPleurodeles waltlgenome.</title>
        <authorList>
            <person name="Brown T."/>
            <person name="Elewa A."/>
            <person name="Iarovenko S."/>
            <person name="Subramanian E."/>
            <person name="Araus A.J."/>
            <person name="Petzold A."/>
            <person name="Susuki M."/>
            <person name="Suzuki K.-i.T."/>
            <person name="Hayashi T."/>
            <person name="Toyoda A."/>
            <person name="Oliveira C."/>
            <person name="Osipova E."/>
            <person name="Leigh N.D."/>
            <person name="Simon A."/>
            <person name="Yun M.H."/>
        </authorList>
    </citation>
    <scope>NUCLEOTIDE SEQUENCE</scope>
    <source>
        <strain evidence="2">20211129_DDA</strain>
        <tissue evidence="2">Liver</tissue>
    </source>
</reference>
<evidence type="ECO:0000313" key="3">
    <source>
        <dbReference type="Proteomes" id="UP001066276"/>
    </source>
</evidence>
<dbReference type="EMBL" id="JANPWB010000010">
    <property type="protein sequence ID" value="KAJ1145226.1"/>
    <property type="molecule type" value="Genomic_DNA"/>
</dbReference>
<dbReference type="Proteomes" id="UP001066276">
    <property type="component" value="Chromosome 6"/>
</dbReference>
<comment type="caution">
    <text evidence="2">The sequence shown here is derived from an EMBL/GenBank/DDBJ whole genome shotgun (WGS) entry which is preliminary data.</text>
</comment>
<sequence>MDHRSNKGGPAGKKKMASLTEWQEHRPGLVETLAWRAGVKKGHAQDTIGGKKKEQHLQAVELEPEVVDLAARCHVKGVAEDGLPHQLHLKRYELRTLAVQHAQAYVLASQH</sequence>
<keyword evidence="3" id="KW-1185">Reference proteome</keyword>
<accession>A0AAV7R1K7</accession>
<proteinExistence type="predicted"/>
<gene>
    <name evidence="2" type="ORF">NDU88_011517</name>
</gene>
<name>A0AAV7R1K7_PLEWA</name>
<evidence type="ECO:0000313" key="2">
    <source>
        <dbReference type="EMBL" id="KAJ1145226.1"/>
    </source>
</evidence>
<feature type="region of interest" description="Disordered" evidence="1">
    <location>
        <begin position="1"/>
        <end position="23"/>
    </location>
</feature>